<dbReference type="InterPro" id="IPR000172">
    <property type="entry name" value="GMC_OxRdtase_N"/>
</dbReference>
<dbReference type="Pfam" id="PF05199">
    <property type="entry name" value="GMC_oxred_C"/>
    <property type="match status" value="1"/>
</dbReference>
<dbReference type="GO" id="GO:0050660">
    <property type="term" value="F:flavin adenine dinucleotide binding"/>
    <property type="evidence" value="ECO:0007669"/>
    <property type="project" value="InterPro"/>
</dbReference>
<feature type="region of interest" description="Disordered" evidence="7">
    <location>
        <begin position="157"/>
        <end position="178"/>
    </location>
</feature>
<comment type="similarity">
    <text evidence="2">Belongs to the GMC oxidoreductase family.</text>
</comment>
<evidence type="ECO:0000313" key="11">
    <source>
        <dbReference type="Proteomes" id="UP001153365"/>
    </source>
</evidence>
<evidence type="ECO:0000313" key="10">
    <source>
        <dbReference type="EMBL" id="CAH7669005.1"/>
    </source>
</evidence>
<keyword evidence="8" id="KW-0732">Signal</keyword>
<feature type="active site" description="Proton acceptor" evidence="5">
    <location>
        <position position="586"/>
    </location>
</feature>
<feature type="binding site" evidence="6">
    <location>
        <position position="254"/>
    </location>
    <ligand>
        <name>FAD</name>
        <dbReference type="ChEBI" id="CHEBI:57692"/>
    </ligand>
</feature>
<feature type="active site" description="Proton donor" evidence="5">
    <location>
        <position position="543"/>
    </location>
</feature>
<sequence>MVVSKIVISIFIFISFSWCESSLVNVTESFDFVVIGGGTAGLTIASRLSEDPLVSVLVLEAGGDGTNNIGIKIPGLIGTTLATEVDWKYSTLPQKGANGRQIYYPLGKVLGGTSSINFIISTKASKDDYESIARLGNPGWGWLDFDHASKRSEEYIKPQDGSKTPYDPHAHGHHGPVKNSYPRYIPPQFYSYFSAARALKGSSPRIDTFSGYIDGAHVFPSAIDENLNRVTSASAYYFPIKSRKNLLVKTNCIVSRLIHQKAKSQNLSIRGVEYREEDENYSKRVTVKKEVILSAGSIGTPAILERSGIGDIKLLRKLRIRVAVNLPGVGSQLMDHPAVLGTYRLRSGIVSSDDIQRNATFAAEQFSLHESGRPGLLSHALSILDYSSLSDIVNDEELQEGLRLLKYETNQTSIEQFEATVERIKYGTPVEFLLINGFFESDLKANPNTSYITIATTLQYPLSRGSTHISSQNPEAQPNIDPKLLAHPFDNWLMIKAAKHARKIMSQSDFKDFILGEQFPGPSVKTDEDWLKSVRERVRTEYHPMGTGSMISEKLSGVVNPKLIVHGTKNLRIVDASIFPIPIAAHPAFTIYSIAEKASELIKDQYYKIHSK</sequence>
<dbReference type="Pfam" id="PF00732">
    <property type="entry name" value="GMC_oxred_N"/>
    <property type="match status" value="1"/>
</dbReference>
<proteinExistence type="inferred from homology"/>
<dbReference type="InterPro" id="IPR012132">
    <property type="entry name" value="GMC_OxRdtase"/>
</dbReference>
<dbReference type="GO" id="GO:0016614">
    <property type="term" value="F:oxidoreductase activity, acting on CH-OH group of donors"/>
    <property type="evidence" value="ECO:0007669"/>
    <property type="project" value="InterPro"/>
</dbReference>
<evidence type="ECO:0000259" key="9">
    <source>
        <dbReference type="PROSITE" id="PS00624"/>
    </source>
</evidence>
<dbReference type="PANTHER" id="PTHR11552">
    <property type="entry name" value="GLUCOSE-METHANOL-CHOLINE GMC OXIDOREDUCTASE"/>
    <property type="match status" value="1"/>
</dbReference>
<dbReference type="EMBL" id="CALTRL010000634">
    <property type="protein sequence ID" value="CAH7669005.1"/>
    <property type="molecule type" value="Genomic_DNA"/>
</dbReference>
<reference evidence="10" key="1">
    <citation type="submission" date="2022-06" db="EMBL/GenBank/DDBJ databases">
        <authorList>
            <consortium name="SYNGENTA / RWTH Aachen University"/>
        </authorList>
    </citation>
    <scope>NUCLEOTIDE SEQUENCE</scope>
</reference>
<comment type="cofactor">
    <cofactor evidence="1 6">
        <name>FAD</name>
        <dbReference type="ChEBI" id="CHEBI:57692"/>
    </cofactor>
</comment>
<organism evidence="10 11">
    <name type="scientific">Phakopsora pachyrhizi</name>
    <name type="common">Asian soybean rust disease fungus</name>
    <dbReference type="NCBI Taxonomy" id="170000"/>
    <lineage>
        <taxon>Eukaryota</taxon>
        <taxon>Fungi</taxon>
        <taxon>Dikarya</taxon>
        <taxon>Basidiomycota</taxon>
        <taxon>Pucciniomycotina</taxon>
        <taxon>Pucciniomycetes</taxon>
        <taxon>Pucciniales</taxon>
        <taxon>Phakopsoraceae</taxon>
        <taxon>Phakopsora</taxon>
    </lineage>
</organism>
<protein>
    <recommendedName>
        <fullName evidence="9">Glucose-methanol-choline oxidoreductase N-terminal domain-containing protein</fullName>
    </recommendedName>
</protein>
<evidence type="ECO:0000256" key="4">
    <source>
        <dbReference type="ARBA" id="ARBA00022827"/>
    </source>
</evidence>
<dbReference type="InterPro" id="IPR036188">
    <property type="entry name" value="FAD/NAD-bd_sf"/>
</dbReference>
<dbReference type="InterPro" id="IPR007867">
    <property type="entry name" value="GMC_OxRtase_C"/>
</dbReference>
<evidence type="ECO:0000256" key="1">
    <source>
        <dbReference type="ARBA" id="ARBA00001974"/>
    </source>
</evidence>
<evidence type="ECO:0000256" key="6">
    <source>
        <dbReference type="PIRSR" id="PIRSR000137-2"/>
    </source>
</evidence>
<dbReference type="PANTHER" id="PTHR11552:SF147">
    <property type="entry name" value="CHOLINE DEHYDROGENASE, MITOCHONDRIAL"/>
    <property type="match status" value="1"/>
</dbReference>
<name>A0AAV0ALG4_PHAPC</name>
<dbReference type="SUPFAM" id="SSF51905">
    <property type="entry name" value="FAD/NAD(P)-binding domain"/>
    <property type="match status" value="1"/>
</dbReference>
<dbReference type="Gene3D" id="3.50.50.60">
    <property type="entry name" value="FAD/NAD(P)-binding domain"/>
    <property type="match status" value="1"/>
</dbReference>
<dbReference type="Proteomes" id="UP001153365">
    <property type="component" value="Unassembled WGS sequence"/>
</dbReference>
<feature type="binding site" evidence="6">
    <location>
        <position position="113"/>
    </location>
    <ligand>
        <name>FAD</name>
        <dbReference type="ChEBI" id="CHEBI:57692"/>
    </ligand>
</feature>
<comment type="caution">
    <text evidence="10">The sequence shown here is derived from an EMBL/GenBank/DDBJ whole genome shotgun (WGS) entry which is preliminary data.</text>
</comment>
<feature type="domain" description="Glucose-methanol-choline oxidoreductase N-terminal" evidence="9">
    <location>
        <begin position="296"/>
        <end position="310"/>
    </location>
</feature>
<evidence type="ECO:0000256" key="8">
    <source>
        <dbReference type="SAM" id="SignalP"/>
    </source>
</evidence>
<dbReference type="SUPFAM" id="SSF54373">
    <property type="entry name" value="FAD-linked reductases, C-terminal domain"/>
    <property type="match status" value="1"/>
</dbReference>
<feature type="chain" id="PRO_5043336779" description="Glucose-methanol-choline oxidoreductase N-terminal domain-containing protein" evidence="8">
    <location>
        <begin position="20"/>
        <end position="612"/>
    </location>
</feature>
<feature type="signal peptide" evidence="8">
    <location>
        <begin position="1"/>
        <end position="19"/>
    </location>
</feature>
<accession>A0AAV0ALG4</accession>
<evidence type="ECO:0000256" key="3">
    <source>
        <dbReference type="ARBA" id="ARBA00022630"/>
    </source>
</evidence>
<feature type="binding site" evidence="6">
    <location>
        <position position="109"/>
    </location>
    <ligand>
        <name>FAD</name>
        <dbReference type="ChEBI" id="CHEBI:57692"/>
    </ligand>
</feature>
<evidence type="ECO:0000256" key="2">
    <source>
        <dbReference type="ARBA" id="ARBA00010790"/>
    </source>
</evidence>
<keyword evidence="3" id="KW-0285">Flavoprotein</keyword>
<dbReference type="AlphaFoldDB" id="A0AAV0ALG4"/>
<evidence type="ECO:0000256" key="7">
    <source>
        <dbReference type="SAM" id="MobiDB-lite"/>
    </source>
</evidence>
<evidence type="ECO:0000256" key="5">
    <source>
        <dbReference type="PIRSR" id="PIRSR000137-1"/>
    </source>
</evidence>
<dbReference type="Gene3D" id="3.30.560.10">
    <property type="entry name" value="Glucose Oxidase, domain 3"/>
    <property type="match status" value="1"/>
</dbReference>
<dbReference type="PROSITE" id="PS00624">
    <property type="entry name" value="GMC_OXRED_2"/>
    <property type="match status" value="1"/>
</dbReference>
<gene>
    <name evidence="10" type="ORF">PPACK8108_LOCUS3563</name>
</gene>
<keyword evidence="11" id="KW-1185">Reference proteome</keyword>
<keyword evidence="4 6" id="KW-0274">FAD</keyword>
<dbReference type="PIRSF" id="PIRSF000137">
    <property type="entry name" value="Alcohol_oxidase"/>
    <property type="match status" value="1"/>
</dbReference>